<organism evidence="4 5">
    <name type="scientific">Piliocolobus tephrosceles</name>
    <name type="common">Ugandan red Colobus</name>
    <dbReference type="NCBI Taxonomy" id="591936"/>
    <lineage>
        <taxon>Eukaryota</taxon>
        <taxon>Metazoa</taxon>
        <taxon>Chordata</taxon>
        <taxon>Craniata</taxon>
        <taxon>Vertebrata</taxon>
        <taxon>Euteleostomi</taxon>
        <taxon>Mammalia</taxon>
        <taxon>Eutheria</taxon>
        <taxon>Euarchontoglires</taxon>
        <taxon>Primates</taxon>
        <taxon>Haplorrhini</taxon>
        <taxon>Catarrhini</taxon>
        <taxon>Cercopithecidae</taxon>
        <taxon>Colobinae</taxon>
        <taxon>Piliocolobus</taxon>
    </lineage>
</organism>
<dbReference type="GO" id="GO:0005794">
    <property type="term" value="C:Golgi apparatus"/>
    <property type="evidence" value="ECO:0007669"/>
    <property type="project" value="TreeGrafter"/>
</dbReference>
<feature type="domain" description="BTB" evidence="3">
    <location>
        <begin position="476"/>
        <end position="553"/>
    </location>
</feature>
<evidence type="ECO:0000256" key="2">
    <source>
        <dbReference type="ARBA" id="ARBA00022737"/>
    </source>
</evidence>
<dbReference type="InterPro" id="IPR015915">
    <property type="entry name" value="Kelch-typ_b-propeller"/>
</dbReference>
<reference evidence="4" key="2">
    <citation type="submission" date="2025-09" db="UniProtKB">
        <authorList>
            <consortium name="Ensembl"/>
        </authorList>
    </citation>
    <scope>IDENTIFICATION</scope>
</reference>
<accession>A0A8C9GXK7</accession>
<evidence type="ECO:0000259" key="3">
    <source>
        <dbReference type="PROSITE" id="PS50097"/>
    </source>
</evidence>
<protein>
    <submittedName>
        <fullName evidence="4">Leucine-zipper-like transcriptional regulator 1 homolog</fullName>
    </submittedName>
</protein>
<dbReference type="PROSITE" id="PS50097">
    <property type="entry name" value="BTB"/>
    <property type="match status" value="1"/>
</dbReference>
<dbReference type="InterPro" id="IPR056737">
    <property type="entry name" value="Beta-prop_ATRN-MKLN-like"/>
</dbReference>
<dbReference type="PANTHER" id="PTHR46376:SF1">
    <property type="entry name" value="LEUCINE-ZIPPER-LIKE TRANSCRIPTIONAL REGULATOR 1"/>
    <property type="match status" value="1"/>
</dbReference>
<dbReference type="SUPFAM" id="SSF54695">
    <property type="entry name" value="POZ domain"/>
    <property type="match status" value="1"/>
</dbReference>
<dbReference type="Gene3D" id="2.120.10.80">
    <property type="entry name" value="Kelch-type beta propeller"/>
    <property type="match status" value="2"/>
</dbReference>
<dbReference type="InterPro" id="IPR011333">
    <property type="entry name" value="SKP1/BTB/POZ_sf"/>
</dbReference>
<dbReference type="InterPro" id="IPR006652">
    <property type="entry name" value="Kelch_1"/>
</dbReference>
<keyword evidence="2" id="KW-0677">Repeat</keyword>
<dbReference type="SMART" id="SM00225">
    <property type="entry name" value="BTB"/>
    <property type="match status" value="1"/>
</dbReference>
<dbReference type="Pfam" id="PF24981">
    <property type="entry name" value="Beta-prop_ATRN-LZTR1"/>
    <property type="match status" value="1"/>
</dbReference>
<dbReference type="Pfam" id="PF00651">
    <property type="entry name" value="BTB"/>
    <property type="match status" value="1"/>
</dbReference>
<dbReference type="Ensembl" id="ENSPTET00000018568.1">
    <property type="protein sequence ID" value="ENSPTEP00000012336.1"/>
    <property type="gene ID" value="ENSPTEG00000013853.1"/>
</dbReference>
<sequence>MKENKQRTSLSKIHQEKKYNNECFNESFNDNMDTNILRWYKLNYTSNNDINKYKNEHKHSTLSTDSIESKNKINSFPKRSGAASVLYKDYIYIFGGYKLNKRLNDFYKYDILKNEWIDINNLNAPSKRENNPSFVYKDKMYIIGGYEGNMKWVNDFYSFDLCTETWENVYIKKKSKLYAPTYCFGYALSVDIPNGILYIFGGYDGTQLHNTMHAFNLDQNKWIRLKKPSGDIPSPRSCAVGHICDGYFYIFGGYNGFKGSNSLYQYHLATGIWTKIKYNMNEMELIVDGSENIEHITNNINDSNTSIGISHKYRNSNSCTISNINSDLYDDDVICNSDSSNNRNINSMTFNSNDTNCCYISSKKIPSPRYFMGSFLHNNCIYILGGFNGITFKRLNDLYKYDIHNRTWEKIHTTNNFSERSSISIHFYKNVIYCIAGFDGIQSMNDVYALKLENIYIEPSSLEYNYKTMINNYKYSDIVFILQNKYIYGCSNIILARCPSFKYLYDSYLLKKDSTLLNNKINNHIPITINDIEHDIFLIILNYIYTDEIYNNYSLETYLKLLVVVSNKFYIIRLIQLCESIITKLVNNSNVFDILLFSYRNDCKQLCKFCIDYVIYNNLLDNHKINFLIVEPHLLGELYKMSLCK</sequence>
<proteinExistence type="predicted"/>
<reference evidence="4" key="1">
    <citation type="submission" date="2025-08" db="UniProtKB">
        <authorList>
            <consortium name="Ensembl"/>
        </authorList>
    </citation>
    <scope>IDENTIFICATION</scope>
</reference>
<evidence type="ECO:0000313" key="4">
    <source>
        <dbReference type="Ensembl" id="ENSPTEP00000012336.1"/>
    </source>
</evidence>
<dbReference type="SUPFAM" id="SSF117281">
    <property type="entry name" value="Kelch motif"/>
    <property type="match status" value="2"/>
</dbReference>
<name>A0A8C9GXK7_9PRIM</name>
<dbReference type="InterPro" id="IPR000210">
    <property type="entry name" value="BTB/POZ_dom"/>
</dbReference>
<keyword evidence="1" id="KW-0880">Kelch repeat</keyword>
<evidence type="ECO:0000256" key="1">
    <source>
        <dbReference type="ARBA" id="ARBA00022441"/>
    </source>
</evidence>
<dbReference type="InterPro" id="IPR051568">
    <property type="entry name" value="LZTR1/Attractin"/>
</dbReference>
<evidence type="ECO:0000313" key="5">
    <source>
        <dbReference type="Proteomes" id="UP000694416"/>
    </source>
</evidence>
<dbReference type="SMART" id="SM00612">
    <property type="entry name" value="Kelch"/>
    <property type="match status" value="5"/>
</dbReference>
<dbReference type="AlphaFoldDB" id="A0A8C9GXK7"/>
<dbReference type="Gene3D" id="3.30.710.10">
    <property type="entry name" value="Potassium Channel Kv1.1, Chain A"/>
    <property type="match status" value="1"/>
</dbReference>
<dbReference type="Proteomes" id="UP000694416">
    <property type="component" value="Unplaced"/>
</dbReference>
<keyword evidence="5" id="KW-1185">Reference proteome</keyword>
<dbReference type="PANTHER" id="PTHR46376">
    <property type="entry name" value="LEUCINE-ZIPPER-LIKE TRANSCRIPTIONAL REGULATOR 1"/>
    <property type="match status" value="1"/>
</dbReference>
<dbReference type="Pfam" id="PF24681">
    <property type="entry name" value="Kelch_KLHDC2_KLHL20_DRC7"/>
    <property type="match status" value="1"/>
</dbReference>